<feature type="region of interest" description="Disordered" evidence="1">
    <location>
        <begin position="210"/>
        <end position="242"/>
    </location>
</feature>
<evidence type="ECO:0000313" key="2">
    <source>
        <dbReference type="EMBL" id="KAJ7620679.1"/>
    </source>
</evidence>
<dbReference type="Proteomes" id="UP001221757">
    <property type="component" value="Unassembled WGS sequence"/>
</dbReference>
<keyword evidence="3" id="KW-1185">Reference proteome</keyword>
<reference evidence="2" key="1">
    <citation type="submission" date="2023-03" db="EMBL/GenBank/DDBJ databases">
        <title>Massive genome expansion in bonnet fungi (Mycena s.s.) driven by repeated elements and novel gene families across ecological guilds.</title>
        <authorList>
            <consortium name="Lawrence Berkeley National Laboratory"/>
            <person name="Harder C.B."/>
            <person name="Miyauchi S."/>
            <person name="Viragh M."/>
            <person name="Kuo A."/>
            <person name="Thoen E."/>
            <person name="Andreopoulos B."/>
            <person name="Lu D."/>
            <person name="Skrede I."/>
            <person name="Drula E."/>
            <person name="Henrissat B."/>
            <person name="Morin E."/>
            <person name="Kohler A."/>
            <person name="Barry K."/>
            <person name="LaButti K."/>
            <person name="Morin E."/>
            <person name="Salamov A."/>
            <person name="Lipzen A."/>
            <person name="Mereny Z."/>
            <person name="Hegedus B."/>
            <person name="Baldrian P."/>
            <person name="Stursova M."/>
            <person name="Weitz H."/>
            <person name="Taylor A."/>
            <person name="Grigoriev I.V."/>
            <person name="Nagy L.G."/>
            <person name="Martin F."/>
            <person name="Kauserud H."/>
        </authorList>
    </citation>
    <scope>NUCLEOTIDE SEQUENCE</scope>
    <source>
        <strain evidence="2">CBHHK067</strain>
    </source>
</reference>
<accession>A0AAD7BGY2</accession>
<evidence type="ECO:0000256" key="1">
    <source>
        <dbReference type="SAM" id="MobiDB-lite"/>
    </source>
</evidence>
<feature type="compositionally biased region" description="Low complexity" evidence="1">
    <location>
        <begin position="229"/>
        <end position="240"/>
    </location>
</feature>
<proteinExistence type="predicted"/>
<comment type="caution">
    <text evidence="2">The sequence shown here is derived from an EMBL/GenBank/DDBJ whole genome shotgun (WGS) entry which is preliminary data.</text>
</comment>
<gene>
    <name evidence="2" type="ORF">B0H17DRAFT_1151974</name>
</gene>
<feature type="non-terminal residue" evidence="2">
    <location>
        <position position="253"/>
    </location>
</feature>
<organism evidence="2 3">
    <name type="scientific">Mycena rosella</name>
    <name type="common">Pink bonnet</name>
    <name type="synonym">Agaricus rosellus</name>
    <dbReference type="NCBI Taxonomy" id="1033263"/>
    <lineage>
        <taxon>Eukaryota</taxon>
        <taxon>Fungi</taxon>
        <taxon>Dikarya</taxon>
        <taxon>Basidiomycota</taxon>
        <taxon>Agaricomycotina</taxon>
        <taxon>Agaricomycetes</taxon>
        <taxon>Agaricomycetidae</taxon>
        <taxon>Agaricales</taxon>
        <taxon>Marasmiineae</taxon>
        <taxon>Mycenaceae</taxon>
        <taxon>Mycena</taxon>
    </lineage>
</organism>
<name>A0AAD7BGY2_MYCRO</name>
<evidence type="ECO:0000313" key="3">
    <source>
        <dbReference type="Proteomes" id="UP001221757"/>
    </source>
</evidence>
<dbReference type="AlphaFoldDB" id="A0AAD7BGY2"/>
<protein>
    <submittedName>
        <fullName evidence="2">Uncharacterized protein</fullName>
    </submittedName>
</protein>
<dbReference type="EMBL" id="JARKIE010000697">
    <property type="protein sequence ID" value="KAJ7620679.1"/>
    <property type="molecule type" value="Genomic_DNA"/>
</dbReference>
<sequence length="253" mass="27719">NNGILVSSNFRQSAHSPIHVLGCSRKDARGAPHLCGCGDWSRSVDSESNGTAVPKTRQRRQFLSPIPRMPRLRDHAEDPGPSQPIAPPLRFRYSLLHDEEYTMASLGGVQRPSAVRKLELLANFYSAYLGWRFAGGSKLTCLRAQIVGEHAASLGTFNVMGGYRRQMLDEDFGMWRPFRGAGLAFRMILEGPLADDWAREADVDDEVNKVEAGSNTNGNVAGLRKEGRSSSSSSCQSASQPAKLLIVTHKEHG</sequence>